<dbReference type="CDD" id="cd04369">
    <property type="entry name" value="Bromodomain"/>
    <property type="match status" value="1"/>
</dbReference>
<dbReference type="SUPFAM" id="SSF47370">
    <property type="entry name" value="Bromodomain"/>
    <property type="match status" value="1"/>
</dbReference>
<keyword evidence="1 2" id="KW-0103">Bromodomain</keyword>
<dbReference type="Proteomes" id="UP001174694">
    <property type="component" value="Unassembled WGS sequence"/>
</dbReference>
<dbReference type="Gene3D" id="1.20.920.10">
    <property type="entry name" value="Bromodomain-like"/>
    <property type="match status" value="1"/>
</dbReference>
<evidence type="ECO:0000256" key="2">
    <source>
        <dbReference type="PROSITE-ProRule" id="PRU00035"/>
    </source>
</evidence>
<accession>A0AA38R163</accession>
<protein>
    <recommendedName>
        <fullName evidence="3">Bromo domain-containing protein</fullName>
    </recommendedName>
</protein>
<evidence type="ECO:0000259" key="3">
    <source>
        <dbReference type="PROSITE" id="PS50014"/>
    </source>
</evidence>
<dbReference type="Pfam" id="PF00439">
    <property type="entry name" value="Bromodomain"/>
    <property type="match status" value="1"/>
</dbReference>
<keyword evidence="5" id="KW-1185">Reference proteome</keyword>
<evidence type="ECO:0000313" key="5">
    <source>
        <dbReference type="Proteomes" id="UP001174694"/>
    </source>
</evidence>
<sequence>MSSSNSAKRTAGADDRLTSRDYTTMQTALNSVFALATRTGQSPHAYFSRFMEEAEDRGLIIPGSMVLTDLGLPAWKPDTGSSDPDYVDTSGGAALSWSKKKRDVARHLDEETFNDEPLTQWRARELRKAITYIKNLNQSSWFREPVVVLWPDIADAYLKVVNKPMDLGTIEQKLACGGYSILREFKEDVDLVAQNSLAFNGPNHQATIAARMVVQDILFKLVNIPSEDPRR</sequence>
<reference evidence="4" key="1">
    <citation type="submission" date="2022-07" db="EMBL/GenBank/DDBJ databases">
        <title>Fungi with potential for degradation of polypropylene.</title>
        <authorList>
            <person name="Gostincar C."/>
        </authorList>
    </citation>
    <scope>NUCLEOTIDE SEQUENCE</scope>
    <source>
        <strain evidence="4">EXF-13308</strain>
    </source>
</reference>
<dbReference type="PRINTS" id="PR00503">
    <property type="entry name" value="BROMODOMAIN"/>
</dbReference>
<dbReference type="InterPro" id="IPR001487">
    <property type="entry name" value="Bromodomain"/>
</dbReference>
<dbReference type="GO" id="GO:0006325">
    <property type="term" value="P:chromatin organization"/>
    <property type="evidence" value="ECO:0007669"/>
    <property type="project" value="UniProtKB-ARBA"/>
</dbReference>
<organism evidence="4 5">
    <name type="scientific">Pleurostoma richardsiae</name>
    <dbReference type="NCBI Taxonomy" id="41990"/>
    <lineage>
        <taxon>Eukaryota</taxon>
        <taxon>Fungi</taxon>
        <taxon>Dikarya</taxon>
        <taxon>Ascomycota</taxon>
        <taxon>Pezizomycotina</taxon>
        <taxon>Sordariomycetes</taxon>
        <taxon>Sordariomycetidae</taxon>
        <taxon>Calosphaeriales</taxon>
        <taxon>Pleurostomataceae</taxon>
        <taxon>Pleurostoma</taxon>
    </lineage>
</organism>
<proteinExistence type="predicted"/>
<dbReference type="InterPro" id="IPR036427">
    <property type="entry name" value="Bromodomain-like_sf"/>
</dbReference>
<feature type="domain" description="Bromo" evidence="3">
    <location>
        <begin position="134"/>
        <end position="207"/>
    </location>
</feature>
<dbReference type="EMBL" id="JANBVO010000066">
    <property type="protein sequence ID" value="KAJ9131628.1"/>
    <property type="molecule type" value="Genomic_DNA"/>
</dbReference>
<evidence type="ECO:0000256" key="1">
    <source>
        <dbReference type="ARBA" id="ARBA00023117"/>
    </source>
</evidence>
<name>A0AA38R163_9PEZI</name>
<gene>
    <name evidence="4" type="ORF">NKR23_g11664</name>
</gene>
<dbReference type="SMART" id="SM00297">
    <property type="entry name" value="BROMO"/>
    <property type="match status" value="1"/>
</dbReference>
<comment type="caution">
    <text evidence="4">The sequence shown here is derived from an EMBL/GenBank/DDBJ whole genome shotgun (WGS) entry which is preliminary data.</text>
</comment>
<dbReference type="PROSITE" id="PS50014">
    <property type="entry name" value="BROMODOMAIN_2"/>
    <property type="match status" value="1"/>
</dbReference>
<dbReference type="AlphaFoldDB" id="A0AA38R163"/>
<dbReference type="PANTHER" id="PTHR45926">
    <property type="entry name" value="OSJNBA0053K19.4 PROTEIN"/>
    <property type="match status" value="1"/>
</dbReference>
<evidence type="ECO:0000313" key="4">
    <source>
        <dbReference type="EMBL" id="KAJ9131628.1"/>
    </source>
</evidence>